<reference evidence="1 2" key="1">
    <citation type="journal article" date="2018" name="Mol. Plant">
        <title>The genome of Artemisia annua provides insight into the evolution of Asteraceae family and artemisinin biosynthesis.</title>
        <authorList>
            <person name="Shen Q."/>
            <person name="Zhang L."/>
            <person name="Liao Z."/>
            <person name="Wang S."/>
            <person name="Yan T."/>
            <person name="Shi P."/>
            <person name="Liu M."/>
            <person name="Fu X."/>
            <person name="Pan Q."/>
            <person name="Wang Y."/>
            <person name="Lv Z."/>
            <person name="Lu X."/>
            <person name="Zhang F."/>
            <person name="Jiang W."/>
            <person name="Ma Y."/>
            <person name="Chen M."/>
            <person name="Hao X."/>
            <person name="Li L."/>
            <person name="Tang Y."/>
            <person name="Lv G."/>
            <person name="Zhou Y."/>
            <person name="Sun X."/>
            <person name="Brodelius P.E."/>
            <person name="Rose J.K.C."/>
            <person name="Tang K."/>
        </authorList>
    </citation>
    <scope>NUCLEOTIDE SEQUENCE [LARGE SCALE GENOMIC DNA]</scope>
    <source>
        <strain evidence="2">cv. Huhao1</strain>
        <tissue evidence="1">Leaf</tissue>
    </source>
</reference>
<proteinExistence type="predicted"/>
<evidence type="ECO:0008006" key="3">
    <source>
        <dbReference type="Google" id="ProtNLM"/>
    </source>
</evidence>
<gene>
    <name evidence="1" type="ORF">CTI12_AA105200</name>
</gene>
<dbReference type="PANTHER" id="PTHR36617">
    <property type="entry name" value="PROTEIN, PUTATIVE-RELATED"/>
    <property type="match status" value="1"/>
</dbReference>
<name>A0A2U1NZZ2_ARTAN</name>
<protein>
    <recommendedName>
        <fullName evidence="3">RNA-directed DNA polymerase, eukaryota, Reverse transcriptase zinc-binding domain protein</fullName>
    </recommendedName>
</protein>
<dbReference type="OrthoDB" id="1617169at2759"/>
<organism evidence="1 2">
    <name type="scientific">Artemisia annua</name>
    <name type="common">Sweet wormwood</name>
    <dbReference type="NCBI Taxonomy" id="35608"/>
    <lineage>
        <taxon>Eukaryota</taxon>
        <taxon>Viridiplantae</taxon>
        <taxon>Streptophyta</taxon>
        <taxon>Embryophyta</taxon>
        <taxon>Tracheophyta</taxon>
        <taxon>Spermatophyta</taxon>
        <taxon>Magnoliopsida</taxon>
        <taxon>eudicotyledons</taxon>
        <taxon>Gunneridae</taxon>
        <taxon>Pentapetalae</taxon>
        <taxon>asterids</taxon>
        <taxon>campanulids</taxon>
        <taxon>Asterales</taxon>
        <taxon>Asteraceae</taxon>
        <taxon>Asteroideae</taxon>
        <taxon>Anthemideae</taxon>
        <taxon>Artemisiinae</taxon>
        <taxon>Artemisia</taxon>
    </lineage>
</organism>
<sequence>MEEQTECDKKGKNIHCFYFVKIRPTHQEVEKEEAEKQYQLMNLARLRISEELDIQRGYAYDINKKLVWYWYSDERIESKMRQIRNLERYLGKVEPSLPIATAAKTNGFYRLPGKSDGSPVRPDRKRCQERLIKKGKMDKEYLQQVQEELLSSKKLKGMTSFGTQELNDLVFCLCEISQNKYLLCISTNGKRAHALKTQGIDLIYHCKKRVGNGLLTRFWSDIWVGDTQLSLRFPRIYALELNKDICLADKLQSSVDLSLCHSIRGGVESHQLEQLLKLLGSVILSNSCDRWYWDLTGNGVFCVKDVRTC</sequence>
<comment type="caution">
    <text evidence="1">The sequence shown here is derived from an EMBL/GenBank/DDBJ whole genome shotgun (WGS) entry which is preliminary data.</text>
</comment>
<dbReference type="PANTHER" id="PTHR36617:SF5">
    <property type="entry name" value="OS05G0421675 PROTEIN"/>
    <property type="match status" value="1"/>
</dbReference>
<dbReference type="AlphaFoldDB" id="A0A2U1NZZ2"/>
<keyword evidence="2" id="KW-1185">Reference proteome</keyword>
<evidence type="ECO:0000313" key="1">
    <source>
        <dbReference type="EMBL" id="PWA79061.1"/>
    </source>
</evidence>
<dbReference type="Proteomes" id="UP000245207">
    <property type="component" value="Unassembled WGS sequence"/>
</dbReference>
<evidence type="ECO:0000313" key="2">
    <source>
        <dbReference type="Proteomes" id="UP000245207"/>
    </source>
</evidence>
<accession>A0A2U1NZZ2</accession>
<dbReference type="EMBL" id="PKPP01001904">
    <property type="protein sequence ID" value="PWA79061.1"/>
    <property type="molecule type" value="Genomic_DNA"/>
</dbReference>
<dbReference type="STRING" id="35608.A0A2U1NZZ2"/>